<sequence>MKKLIFDVDGTILDSMHIWIKPQNELFSKYGFKLEDLSKEEKGKIEALSFEAMCVYIADEIAKDMTAQEVMDHFDDIITDGYKNTLMPKKGAKEILKKLKDAGFSMSVASSTPYPYLEMALKRLEIFDYFDFFATPDLLDMKKSDPDYWHYIIKKHGAQASDCILFDDALYAIKAAGKEGIKTVGLKDFPWNENEWEDIKKEADLVMDTIVEINIENLK</sequence>
<dbReference type="NCBIfam" id="TIGR01509">
    <property type="entry name" value="HAD-SF-IA-v3"/>
    <property type="match status" value="1"/>
</dbReference>
<dbReference type="InterPro" id="IPR036412">
    <property type="entry name" value="HAD-like_sf"/>
</dbReference>
<dbReference type="Proteomes" id="UP001637994">
    <property type="component" value="Unassembled WGS sequence"/>
</dbReference>
<evidence type="ECO:0000313" key="1">
    <source>
        <dbReference type="EMBL" id="MFO3667784.1"/>
    </source>
</evidence>
<dbReference type="SFLD" id="SFLDS00003">
    <property type="entry name" value="Haloacid_Dehalogenase"/>
    <property type="match status" value="1"/>
</dbReference>
<dbReference type="Gene3D" id="3.40.50.1000">
    <property type="entry name" value="HAD superfamily/HAD-like"/>
    <property type="match status" value="1"/>
</dbReference>
<dbReference type="InterPro" id="IPR006439">
    <property type="entry name" value="HAD-SF_hydro_IA"/>
</dbReference>
<name>A0ABW9MES6_9FIRM</name>
<accession>A0ABW9MES6</accession>
<gene>
    <name evidence="1" type="ORF">ACCQ42_08380</name>
</gene>
<protein>
    <submittedName>
        <fullName evidence="1">HAD family hydrolase</fullName>
    </submittedName>
</protein>
<dbReference type="SUPFAM" id="SSF56784">
    <property type="entry name" value="HAD-like"/>
    <property type="match status" value="1"/>
</dbReference>
<dbReference type="PANTHER" id="PTHR43434">
    <property type="entry name" value="PHOSPHOGLYCOLATE PHOSPHATASE"/>
    <property type="match status" value="1"/>
</dbReference>
<dbReference type="InterPro" id="IPR023198">
    <property type="entry name" value="PGP-like_dom2"/>
</dbReference>
<comment type="caution">
    <text evidence="1">The sequence shown here is derived from an EMBL/GenBank/DDBJ whole genome shotgun (WGS) entry which is preliminary data.</text>
</comment>
<reference evidence="1 2" key="1">
    <citation type="journal article" date="2025" name="Anaerobe">
        <title>Description of Anaerococcus kampingiae sp. nov., Anaerococcus groningensis sp. nov., Anaerococcus martiniensis sp. nov., and Anaerococcus cruorum sp. nov., isolated from human clinical specimens.</title>
        <authorList>
            <person name="Boiten K.E."/>
            <person name="Meijer J."/>
            <person name="van Wezel E.M."/>
            <person name="Veloo A.C.M."/>
        </authorList>
    </citation>
    <scope>NUCLEOTIDE SEQUENCE [LARGE SCALE GENOMIC DNA]</scope>
    <source>
        <strain evidence="1 2">ENR0874</strain>
    </source>
</reference>
<organism evidence="1 2">
    <name type="scientific">Anaerococcus kampingae</name>
    <dbReference type="NCBI Taxonomy" id="3115614"/>
    <lineage>
        <taxon>Bacteria</taxon>
        <taxon>Bacillati</taxon>
        <taxon>Bacillota</taxon>
        <taxon>Tissierellia</taxon>
        <taxon>Tissierellales</taxon>
        <taxon>Peptoniphilaceae</taxon>
        <taxon>Anaerococcus</taxon>
    </lineage>
</organism>
<dbReference type="PRINTS" id="PR00413">
    <property type="entry name" value="HADHALOGNASE"/>
</dbReference>
<dbReference type="Pfam" id="PF13419">
    <property type="entry name" value="HAD_2"/>
    <property type="match status" value="1"/>
</dbReference>
<dbReference type="RefSeq" id="WP_106461105.1">
    <property type="nucleotide sequence ID" value="NZ_JBGMEF010000033.1"/>
</dbReference>
<dbReference type="PANTHER" id="PTHR43434:SF1">
    <property type="entry name" value="PHOSPHOGLYCOLATE PHOSPHATASE"/>
    <property type="match status" value="1"/>
</dbReference>
<dbReference type="GO" id="GO:0016787">
    <property type="term" value="F:hydrolase activity"/>
    <property type="evidence" value="ECO:0007669"/>
    <property type="project" value="UniProtKB-KW"/>
</dbReference>
<evidence type="ECO:0000313" key="2">
    <source>
        <dbReference type="Proteomes" id="UP001637994"/>
    </source>
</evidence>
<dbReference type="InterPro" id="IPR050155">
    <property type="entry name" value="HAD-like_hydrolase_sf"/>
</dbReference>
<dbReference type="InterPro" id="IPR041492">
    <property type="entry name" value="HAD_2"/>
</dbReference>
<keyword evidence="2" id="KW-1185">Reference proteome</keyword>
<dbReference type="Gene3D" id="1.10.150.240">
    <property type="entry name" value="Putative phosphatase, domain 2"/>
    <property type="match status" value="1"/>
</dbReference>
<dbReference type="InterPro" id="IPR023214">
    <property type="entry name" value="HAD_sf"/>
</dbReference>
<dbReference type="SFLD" id="SFLDG01129">
    <property type="entry name" value="C1.5:_HAD__Beta-PGM__Phosphata"/>
    <property type="match status" value="1"/>
</dbReference>
<proteinExistence type="predicted"/>
<dbReference type="EMBL" id="JBGMEF010000033">
    <property type="protein sequence ID" value="MFO3667784.1"/>
    <property type="molecule type" value="Genomic_DNA"/>
</dbReference>
<keyword evidence="1" id="KW-0378">Hydrolase</keyword>